<protein>
    <recommendedName>
        <fullName evidence="15">UvrABC system protein A</fullName>
    </recommendedName>
    <alternativeName>
        <fullName evidence="16">Excinuclease ABC subunit A</fullName>
    </alternativeName>
</protein>
<dbReference type="InterPro" id="IPR004602">
    <property type="entry name" value="UvrA"/>
</dbReference>
<evidence type="ECO:0000313" key="18">
    <source>
        <dbReference type="EMBL" id="UWX05452.1"/>
    </source>
</evidence>
<dbReference type="SUPFAM" id="SSF52540">
    <property type="entry name" value="P-loop containing nucleoside triphosphate hydrolases"/>
    <property type="match status" value="2"/>
</dbReference>
<evidence type="ECO:0000256" key="10">
    <source>
        <dbReference type="ARBA" id="ARBA00022840"/>
    </source>
</evidence>
<dbReference type="InterPro" id="IPR041102">
    <property type="entry name" value="UvrA_inter"/>
</dbReference>
<keyword evidence="3" id="KW-0479">Metal-binding</keyword>
<dbReference type="InterPro" id="IPR017871">
    <property type="entry name" value="ABC_transporter-like_CS"/>
</dbReference>
<proteinExistence type="inferred from homology"/>
<dbReference type="RefSeq" id="WP_334315031.1">
    <property type="nucleotide sequence ID" value="NZ_CP065938.1"/>
</dbReference>
<keyword evidence="4" id="KW-0677">Repeat</keyword>
<keyword evidence="7" id="KW-0228">DNA excision</keyword>
<evidence type="ECO:0000256" key="9">
    <source>
        <dbReference type="ARBA" id="ARBA00022833"/>
    </source>
</evidence>
<dbReference type="Proteomes" id="UP001058120">
    <property type="component" value="Chromosome"/>
</dbReference>
<reference evidence="18" key="1">
    <citation type="submission" date="2020-12" db="EMBL/GenBank/DDBJ databases">
        <title>Taurinivorans muris gen. nov., sp. nov., fundamental and realized metabolic niche of a ubiquitous sulfidogenic bacterium in the murine intestine.</title>
        <authorList>
            <person name="Ye H."/>
            <person name="Hanson B.T."/>
            <person name="Loy A."/>
        </authorList>
    </citation>
    <scope>NUCLEOTIDE SEQUENCE</scope>
    <source>
        <strain evidence="18">LT0009</strain>
    </source>
</reference>
<gene>
    <name evidence="18" type="primary">uvrA</name>
    <name evidence="18" type="ORF">JBF11_08375</name>
</gene>
<name>A0ABY5Y158_9BACT</name>
<dbReference type="PANTHER" id="PTHR43152">
    <property type="entry name" value="UVRABC SYSTEM PROTEIN A"/>
    <property type="match status" value="1"/>
</dbReference>
<dbReference type="InterPro" id="IPR003439">
    <property type="entry name" value="ABC_transporter-like_ATP-bd"/>
</dbReference>
<dbReference type="Gene3D" id="1.10.8.280">
    <property type="entry name" value="ABC transporter ATPase domain-like"/>
    <property type="match status" value="1"/>
</dbReference>
<evidence type="ECO:0000256" key="14">
    <source>
        <dbReference type="ARBA" id="ARBA00038000"/>
    </source>
</evidence>
<dbReference type="Pfam" id="PF17760">
    <property type="entry name" value="UvrA_inter"/>
    <property type="match status" value="1"/>
</dbReference>
<dbReference type="InterPro" id="IPR027417">
    <property type="entry name" value="P-loop_NTPase"/>
</dbReference>
<keyword evidence="6" id="KW-0227">DNA damage</keyword>
<keyword evidence="12" id="KW-0238">DNA-binding</keyword>
<evidence type="ECO:0000256" key="13">
    <source>
        <dbReference type="ARBA" id="ARBA00023204"/>
    </source>
</evidence>
<keyword evidence="13" id="KW-0234">DNA repair</keyword>
<dbReference type="Gene3D" id="1.20.1580.10">
    <property type="entry name" value="ABC transporter ATPase like domain"/>
    <property type="match status" value="2"/>
</dbReference>
<evidence type="ECO:0000256" key="2">
    <source>
        <dbReference type="ARBA" id="ARBA00022490"/>
    </source>
</evidence>
<keyword evidence="8" id="KW-0863">Zinc-finger</keyword>
<evidence type="ECO:0000256" key="3">
    <source>
        <dbReference type="ARBA" id="ARBA00022723"/>
    </source>
</evidence>
<dbReference type="PROSITE" id="PS50893">
    <property type="entry name" value="ABC_TRANSPORTER_2"/>
    <property type="match status" value="1"/>
</dbReference>
<comment type="similarity">
    <text evidence="14">Belongs to the ABC transporter superfamily. UvrA family.</text>
</comment>
<dbReference type="CDD" id="cd03271">
    <property type="entry name" value="ABC_UvrA_II"/>
    <property type="match status" value="1"/>
</dbReference>
<keyword evidence="2" id="KW-0963">Cytoplasm</keyword>
<dbReference type="Gene3D" id="3.40.50.300">
    <property type="entry name" value="P-loop containing nucleotide triphosphate hydrolases"/>
    <property type="match status" value="2"/>
</dbReference>
<accession>A0ABY5Y158</accession>
<evidence type="ECO:0000256" key="1">
    <source>
        <dbReference type="ARBA" id="ARBA00004496"/>
    </source>
</evidence>
<organism evidence="18 19">
    <name type="scientific">Taurinivorans muris</name>
    <dbReference type="NCBI Taxonomy" id="2787751"/>
    <lineage>
        <taxon>Bacteria</taxon>
        <taxon>Pseudomonadati</taxon>
        <taxon>Thermodesulfobacteriota</taxon>
        <taxon>Desulfovibrionia</taxon>
        <taxon>Desulfovibrionales</taxon>
        <taxon>Desulfovibrionaceae</taxon>
        <taxon>Taurinivorans</taxon>
    </lineage>
</organism>
<dbReference type="InterPro" id="IPR041552">
    <property type="entry name" value="UvrA_DNA-bd"/>
</dbReference>
<dbReference type="EMBL" id="CP065938">
    <property type="protein sequence ID" value="UWX05452.1"/>
    <property type="molecule type" value="Genomic_DNA"/>
</dbReference>
<dbReference type="NCBIfam" id="NF001503">
    <property type="entry name" value="PRK00349.1"/>
    <property type="match status" value="1"/>
</dbReference>
<keyword evidence="18" id="KW-0378">Hydrolase</keyword>
<dbReference type="Pfam" id="PF17755">
    <property type="entry name" value="UvrA_DNA-bind"/>
    <property type="match status" value="1"/>
</dbReference>
<evidence type="ECO:0000256" key="5">
    <source>
        <dbReference type="ARBA" id="ARBA00022741"/>
    </source>
</evidence>
<evidence type="ECO:0000256" key="8">
    <source>
        <dbReference type="ARBA" id="ARBA00022771"/>
    </source>
</evidence>
<dbReference type="PROSITE" id="PS00211">
    <property type="entry name" value="ABC_TRANSPORTER_1"/>
    <property type="match status" value="2"/>
</dbReference>
<evidence type="ECO:0000256" key="4">
    <source>
        <dbReference type="ARBA" id="ARBA00022737"/>
    </source>
</evidence>
<evidence type="ECO:0000256" key="6">
    <source>
        <dbReference type="ARBA" id="ARBA00022763"/>
    </source>
</evidence>
<keyword evidence="9" id="KW-0862">Zinc</keyword>
<evidence type="ECO:0000256" key="7">
    <source>
        <dbReference type="ARBA" id="ARBA00022769"/>
    </source>
</evidence>
<dbReference type="InterPro" id="IPR013815">
    <property type="entry name" value="ATP_grasp_subdomain_1"/>
</dbReference>
<evidence type="ECO:0000256" key="11">
    <source>
        <dbReference type="ARBA" id="ARBA00022881"/>
    </source>
</evidence>
<evidence type="ECO:0000256" key="15">
    <source>
        <dbReference type="ARBA" id="ARBA00039316"/>
    </source>
</evidence>
<feature type="domain" description="ABC transporter" evidence="17">
    <location>
        <begin position="634"/>
        <end position="970"/>
    </location>
</feature>
<sequence>MSEKKNKIKQNTEQNGAIIVEGARQHNLKNINVRIPRNELVVVCGPSGSGKSTLAFDIVYAEGQRRYVESLSAYARQFLPKMDKPLVDKIEGLSPAISLEQQTTGRNPRSTVGTVTEVYDFLRVFFARLGSMYCVKCGTPIEARASDEIIADIMDLPQGSRLVLLAPLVEMQKGTHQDRFKKLKADGFVRVRVATLGEEKKIYTLDEAPELDKNKKHSIDLVIDRLVIKEDMRTRLADSVELALKYGEGRIIVSCEGREDVVHSTDSVCPKCHTTMPVPSPQLFSFNSPQGACPQCAGIGTVATFDSQLIAPDESLSLAEGALAPFSSPYTWKQIEKPLAELGRRHGFTLNMPLKDFSEEAKKALFHGEAGGVNRTGSLRRNFMGGTSLNRALDESASGNAHWSGVMYLLERFMAHGDAWSEILSKYSYAVDCPQCRGARLRPEALCVKVGKAHVKNPAAEYNIYEFCSLSIAKALAWLESLEFTGRHAIIAEPLLKELTHRLSFMLNVGLDYLSLARSMITLSGGESQRIRLASQLGSGLVGVTYVLDEPSIGLHPRDNERLIQTLRSLQNRGNTVLVVEHDEATIREADTILELGPASGANGGELVFAGTVQELYKNAHSLTAKYLRGDMKVPLPDERREPKEFLTLKGVTTNNIKNIDCAIPLGLLTCVTGVSGSGKSSLVIDTLYKHIAMHCGIKVDQPGEVKRIVNIDKIERVVSIDQSPIGRTPRSNPATYTKIFDEIRNIFAMTQDAKRRGYKAGRFSFNVAGGRCETCKGDGQIRVEMHFLPDIFVQCDVCKGQRFNRETLEVHYKDKNIAEVLDMTVSEARQFFENYPSLERRLAMLESVGLGYIRLGQPATTLSGGEAQRIKISRELGKRSLPNTVYILDEPTTGLHMHEVGKLVTVLHQLVERGASVVVIEHNTDVILASDYVIDIGPGGGENGGTIISEGTPEAIMADPASVTGKFLVEERRMRRKFS</sequence>
<dbReference type="NCBIfam" id="TIGR00630">
    <property type="entry name" value="uvra"/>
    <property type="match status" value="1"/>
</dbReference>
<keyword evidence="19" id="KW-1185">Reference proteome</keyword>
<evidence type="ECO:0000256" key="16">
    <source>
        <dbReference type="ARBA" id="ARBA00042156"/>
    </source>
</evidence>
<keyword evidence="10" id="KW-0067">ATP-binding</keyword>
<keyword evidence="11" id="KW-0267">Excision nuclease</keyword>
<evidence type="ECO:0000259" key="17">
    <source>
        <dbReference type="PROSITE" id="PS50893"/>
    </source>
</evidence>
<dbReference type="PANTHER" id="PTHR43152:SF3">
    <property type="entry name" value="UVRABC SYSTEM PROTEIN A"/>
    <property type="match status" value="1"/>
</dbReference>
<comment type="subcellular location">
    <subcellularLocation>
        <location evidence="1">Cytoplasm</location>
    </subcellularLocation>
</comment>
<dbReference type="Gene3D" id="3.30.1490.20">
    <property type="entry name" value="ATP-grasp fold, A domain"/>
    <property type="match status" value="1"/>
</dbReference>
<dbReference type="GO" id="GO:0016787">
    <property type="term" value="F:hydrolase activity"/>
    <property type="evidence" value="ECO:0007669"/>
    <property type="project" value="UniProtKB-KW"/>
</dbReference>
<evidence type="ECO:0000313" key="19">
    <source>
        <dbReference type="Proteomes" id="UP001058120"/>
    </source>
</evidence>
<evidence type="ECO:0000256" key="12">
    <source>
        <dbReference type="ARBA" id="ARBA00023125"/>
    </source>
</evidence>
<keyword evidence="5" id="KW-0547">Nucleotide-binding</keyword>